<keyword evidence="1" id="KW-0472">Membrane</keyword>
<evidence type="ECO:0000313" key="2">
    <source>
        <dbReference type="EMBL" id="CAB3718725.1"/>
    </source>
</evidence>
<dbReference type="RefSeq" id="WP_175193177.1">
    <property type="nucleotide sequence ID" value="NZ_CADIJO010000013.1"/>
</dbReference>
<dbReference type="AlphaFoldDB" id="A0A6S7BKP3"/>
<proteinExistence type="predicted"/>
<reference evidence="2 3" key="1">
    <citation type="submission" date="2020-04" db="EMBL/GenBank/DDBJ databases">
        <authorList>
            <person name="De Canck E."/>
        </authorList>
    </citation>
    <scope>NUCLEOTIDE SEQUENCE [LARGE SCALE GENOMIC DNA]</scope>
    <source>
        <strain evidence="2 3">LMG 3458</strain>
    </source>
</reference>
<gene>
    <name evidence="2" type="ORF">LMG3458_03764</name>
</gene>
<evidence type="ECO:0000256" key="1">
    <source>
        <dbReference type="SAM" id="Phobius"/>
    </source>
</evidence>
<keyword evidence="1" id="KW-0812">Transmembrane</keyword>
<sequence length="85" mass="8918">MISPEIASSSTLIGNTLVSPQPGAPLRPLAAANADCLQAAAPPTDTPRAARRTQLMRLWPAVMLWLIGTGLLTLLNLASRFLAPS</sequence>
<keyword evidence="1" id="KW-1133">Transmembrane helix</keyword>
<dbReference type="Proteomes" id="UP000494111">
    <property type="component" value="Unassembled WGS sequence"/>
</dbReference>
<accession>A0A6S7BKP3</accession>
<name>A0A6S7BKP3_9BURK</name>
<dbReference type="EMBL" id="CADIJO010000013">
    <property type="protein sequence ID" value="CAB3718725.1"/>
    <property type="molecule type" value="Genomic_DNA"/>
</dbReference>
<feature type="transmembrane region" description="Helical" evidence="1">
    <location>
        <begin position="58"/>
        <end position="78"/>
    </location>
</feature>
<organism evidence="2 3">
    <name type="scientific">Achromobacter deleyi</name>
    <dbReference type="NCBI Taxonomy" id="1353891"/>
    <lineage>
        <taxon>Bacteria</taxon>
        <taxon>Pseudomonadati</taxon>
        <taxon>Pseudomonadota</taxon>
        <taxon>Betaproteobacteria</taxon>
        <taxon>Burkholderiales</taxon>
        <taxon>Alcaligenaceae</taxon>
        <taxon>Achromobacter</taxon>
    </lineage>
</organism>
<protein>
    <submittedName>
        <fullName evidence="2">Uncharacterized protein</fullName>
    </submittedName>
</protein>
<evidence type="ECO:0000313" key="3">
    <source>
        <dbReference type="Proteomes" id="UP000494111"/>
    </source>
</evidence>